<dbReference type="InterPro" id="IPR029063">
    <property type="entry name" value="SAM-dependent_MTases_sf"/>
</dbReference>
<keyword evidence="1" id="KW-0808">Transferase</keyword>
<sequence length="213" mass="24353">MGTAHKDSKEQASSMDQYYKFQSKIYDLTRWSFLFGRVEVIKDIPLERNASIKILEVGCGTGFNTKILAETFPAAEIKAYEVSTDMVDIASKKVAPFGQRVQVVHEPYGQDAEGQNGQYDAILFSYSLTMINPQWEDLLKQAKKDLKVGGYIAVVDFHDSKQGWFKSHMGNHHVRMDGHLRPFLRDNFEPIVNKVRSAYMGVWEYISFVGKKQ</sequence>
<gene>
    <name evidence="3" type="ordered locus">SGRA_1546</name>
</gene>
<dbReference type="SUPFAM" id="SSF53335">
    <property type="entry name" value="S-adenosyl-L-methionine-dependent methyltransferases"/>
    <property type="match status" value="1"/>
</dbReference>
<dbReference type="RefSeq" id="WP_015691917.1">
    <property type="nucleotide sequence ID" value="NC_016940.1"/>
</dbReference>
<dbReference type="Gene3D" id="3.40.50.150">
    <property type="entry name" value="Vaccinia Virus protein VP39"/>
    <property type="match status" value="1"/>
</dbReference>
<evidence type="ECO:0000259" key="2">
    <source>
        <dbReference type="Pfam" id="PF13649"/>
    </source>
</evidence>
<dbReference type="GO" id="GO:0016740">
    <property type="term" value="F:transferase activity"/>
    <property type="evidence" value="ECO:0007669"/>
    <property type="project" value="UniProtKB-KW"/>
</dbReference>
<protein>
    <submittedName>
        <fullName evidence="3">Biotin biosynthesis protein BioC</fullName>
    </submittedName>
</protein>
<dbReference type="KEGG" id="sgn:SGRA_1546"/>
<name>H6L9A9_SAPGL</name>
<evidence type="ECO:0000313" key="4">
    <source>
        <dbReference type="Proteomes" id="UP000007519"/>
    </source>
</evidence>
<feature type="domain" description="Methyltransferase" evidence="2">
    <location>
        <begin position="54"/>
        <end position="150"/>
    </location>
</feature>
<dbReference type="eggNOG" id="COG2226">
    <property type="taxonomic scope" value="Bacteria"/>
</dbReference>
<dbReference type="CDD" id="cd02440">
    <property type="entry name" value="AdoMet_MTases"/>
    <property type="match status" value="1"/>
</dbReference>
<reference evidence="3 4" key="1">
    <citation type="journal article" date="2012" name="Stand. Genomic Sci.">
        <title>Complete genome sequencing and analysis of Saprospira grandis str. Lewin, a predatory marine bacterium.</title>
        <authorList>
            <person name="Saw J.H."/>
            <person name="Yuryev A."/>
            <person name="Kanbe M."/>
            <person name="Hou S."/>
            <person name="Young A.G."/>
            <person name="Aizawa S."/>
            <person name="Alam M."/>
        </authorList>
    </citation>
    <scope>NUCLEOTIDE SEQUENCE [LARGE SCALE GENOMIC DNA]</scope>
    <source>
        <strain evidence="3 4">Lewin</strain>
    </source>
</reference>
<organism evidence="3 4">
    <name type="scientific">Saprospira grandis (strain Lewin)</name>
    <dbReference type="NCBI Taxonomy" id="984262"/>
    <lineage>
        <taxon>Bacteria</taxon>
        <taxon>Pseudomonadati</taxon>
        <taxon>Bacteroidota</taxon>
        <taxon>Saprospiria</taxon>
        <taxon>Saprospirales</taxon>
        <taxon>Saprospiraceae</taxon>
        <taxon>Saprospira</taxon>
    </lineage>
</organism>
<dbReference type="HOGENOM" id="CLU_086922_0_0_10"/>
<evidence type="ECO:0000256" key="1">
    <source>
        <dbReference type="ARBA" id="ARBA00022679"/>
    </source>
</evidence>
<dbReference type="OrthoDB" id="9800454at2"/>
<dbReference type="EMBL" id="CP002831">
    <property type="protein sequence ID" value="AFC24281.1"/>
    <property type="molecule type" value="Genomic_DNA"/>
</dbReference>
<proteinExistence type="predicted"/>
<keyword evidence="4" id="KW-1185">Reference proteome</keyword>
<dbReference type="STRING" id="984262.SGRA_1546"/>
<accession>H6L9A9</accession>
<dbReference type="Proteomes" id="UP000007519">
    <property type="component" value="Chromosome"/>
</dbReference>
<dbReference type="InterPro" id="IPR041698">
    <property type="entry name" value="Methyltransf_25"/>
</dbReference>
<dbReference type="AlphaFoldDB" id="H6L9A9"/>
<dbReference type="Pfam" id="PF13649">
    <property type="entry name" value="Methyltransf_25"/>
    <property type="match status" value="1"/>
</dbReference>
<dbReference type="PANTHER" id="PTHR43861">
    <property type="entry name" value="TRANS-ACONITATE 2-METHYLTRANSFERASE-RELATED"/>
    <property type="match status" value="1"/>
</dbReference>
<evidence type="ECO:0000313" key="3">
    <source>
        <dbReference type="EMBL" id="AFC24281.1"/>
    </source>
</evidence>